<sequence length="515" mass="59770">MMNSISNYLTPTNVFADYNRTKRIPVQSLNENYRIINPLGVGSFGTVMLAKSIRDKSQFRSFNGKMYGTLLDPLEESAQYKSPLVAIKIMNKRVHVQEYMKNKEVKFILSMPSHPSLIQVFEIFVDPVEFKLHIIMESMNQTLLQLVNSRRNTRLSEKTLKSILSQVLDGIKHIHKHDYFHRDIKPENILVIPTIQYFGNDENIPPSRKDDNYVVKLADYGLSRSNSDLNPYTSYISTRWYRSPEILLRRKWQSKAVDIWAFAVVAVELANFQPLFPGATELDQLVRILKVLGCPSLPDIGDVKESLNNNYFNTRYYPNYFIPMGGFWREATILAKNLGIEFPYEQGLTIENIFPVRAYKGLSEVVKSCLTWDPDIRPDCGFLSSMDYFKGTQVYEESQPITRTKQINPSVIPLTPYRSYNMSSSSSHSYRQSPTAINPYKNETNYFYDDFDDGYEKQFMYQNQEYDSDYLIENVFNDNDYSWKPRLQFDDSGTSKDQGSSLKVKSWEGDKKVLV</sequence>
<comment type="caution">
    <text evidence="1">The sequence shown here is derived from an EMBL/GenBank/DDBJ whole genome shotgun (WGS) entry which is preliminary data.</text>
</comment>
<proteinExistence type="predicted"/>
<protein>
    <submittedName>
        <fullName evidence="1">Uncharacterized protein</fullName>
    </submittedName>
</protein>
<evidence type="ECO:0000313" key="1">
    <source>
        <dbReference type="EMBL" id="CAH6719998.1"/>
    </source>
</evidence>
<name>A0ACA9Y4T1_9ASCO</name>
<accession>A0ACA9Y4T1</accession>
<organism evidence="1 2">
    <name type="scientific">[Candida] jaroonii</name>
    <dbReference type="NCBI Taxonomy" id="467808"/>
    <lineage>
        <taxon>Eukaryota</taxon>
        <taxon>Fungi</taxon>
        <taxon>Dikarya</taxon>
        <taxon>Ascomycota</taxon>
        <taxon>Saccharomycotina</taxon>
        <taxon>Pichiomycetes</taxon>
        <taxon>Debaryomycetaceae</taxon>
        <taxon>Yamadazyma</taxon>
    </lineage>
</organism>
<evidence type="ECO:0000313" key="2">
    <source>
        <dbReference type="Proteomes" id="UP001152531"/>
    </source>
</evidence>
<reference evidence="1" key="1">
    <citation type="submission" date="2022-06" db="EMBL/GenBank/DDBJ databases">
        <authorList>
            <person name="Legras J.-L."/>
            <person name="Devillers H."/>
            <person name="Grondin C."/>
        </authorList>
    </citation>
    <scope>NUCLEOTIDE SEQUENCE</scope>
    <source>
        <strain evidence="1">CLIB 1444</strain>
    </source>
</reference>
<dbReference type="EMBL" id="CALSDN010000003">
    <property type="protein sequence ID" value="CAH6719998.1"/>
    <property type="molecule type" value="Genomic_DNA"/>
</dbReference>
<keyword evidence="2" id="KW-1185">Reference proteome</keyword>
<gene>
    <name evidence="1" type="ORF">CLIB1444_03S02146</name>
</gene>
<dbReference type="Proteomes" id="UP001152531">
    <property type="component" value="Unassembled WGS sequence"/>
</dbReference>